<accession>A0A1X7VH25</accession>
<organism evidence="1">
    <name type="scientific">Amphimedon queenslandica</name>
    <name type="common">Sponge</name>
    <dbReference type="NCBI Taxonomy" id="400682"/>
    <lineage>
        <taxon>Eukaryota</taxon>
        <taxon>Metazoa</taxon>
        <taxon>Porifera</taxon>
        <taxon>Demospongiae</taxon>
        <taxon>Heteroscleromorpha</taxon>
        <taxon>Haplosclerida</taxon>
        <taxon>Niphatidae</taxon>
        <taxon>Amphimedon</taxon>
    </lineage>
</organism>
<name>A0A1X7VH25_AMPQE</name>
<proteinExistence type="predicted"/>
<dbReference type="EnsemblMetazoa" id="Aqu2.1.39371_001">
    <property type="protein sequence ID" value="Aqu2.1.39371_001"/>
    <property type="gene ID" value="Aqu2.1.39371"/>
</dbReference>
<dbReference type="AlphaFoldDB" id="A0A1X7VH25"/>
<evidence type="ECO:0000313" key="1">
    <source>
        <dbReference type="EnsemblMetazoa" id="Aqu2.1.39371_001"/>
    </source>
</evidence>
<sequence length="66" mass="7719">LYITLGIFHRLFNLLEDECHMLDCSIAEHCDASSSLSSYLHCKTTIAALEQETFYYNQKSIKHKRH</sequence>
<dbReference type="InParanoid" id="A0A1X7VH25"/>
<reference evidence="1" key="1">
    <citation type="submission" date="2017-05" db="UniProtKB">
        <authorList>
            <consortium name="EnsemblMetazoa"/>
        </authorList>
    </citation>
    <scope>IDENTIFICATION</scope>
</reference>
<protein>
    <submittedName>
        <fullName evidence="1">Uncharacterized protein</fullName>
    </submittedName>
</protein>